<dbReference type="RefSeq" id="WP_006405279.1">
    <property type="nucleotide sequence ID" value="NZ_ACFC01000004.1"/>
</dbReference>
<protein>
    <submittedName>
        <fullName evidence="4">FAD-binding protein</fullName>
    </submittedName>
</protein>
<dbReference type="Proteomes" id="UP000004535">
    <property type="component" value="Unassembled WGS sequence"/>
</dbReference>
<keyword evidence="2" id="KW-0274">FAD</keyword>
<dbReference type="SUPFAM" id="SSF55103">
    <property type="entry name" value="FAD-linked oxidases, C-terminal domain"/>
    <property type="match status" value="1"/>
</dbReference>
<dbReference type="AlphaFoldDB" id="B9BP28"/>
<dbReference type="PANTHER" id="PTHR11748:SF119">
    <property type="entry name" value="D-2-HYDROXYGLUTARATE DEHYDROGENASE"/>
    <property type="match status" value="1"/>
</dbReference>
<evidence type="ECO:0000256" key="2">
    <source>
        <dbReference type="ARBA" id="ARBA00022827"/>
    </source>
</evidence>
<comment type="caution">
    <text evidence="4">The sequence shown here is derived from an EMBL/GenBank/DDBJ whole genome shotgun (WGS) entry which is preliminary data.</text>
</comment>
<name>B9BP28_9BURK</name>
<organism evidence="4 5">
    <name type="scientific">Burkholderia multivorans CGD2</name>
    <dbReference type="NCBI Taxonomy" id="513052"/>
    <lineage>
        <taxon>Bacteria</taxon>
        <taxon>Pseudomonadati</taxon>
        <taxon>Pseudomonadota</taxon>
        <taxon>Betaproteobacteria</taxon>
        <taxon>Burkholderiales</taxon>
        <taxon>Burkholderiaceae</taxon>
        <taxon>Burkholderia</taxon>
        <taxon>Burkholderia cepacia complex</taxon>
    </lineage>
</organism>
<dbReference type="PROSITE" id="PS51387">
    <property type="entry name" value="FAD_PCMH"/>
    <property type="match status" value="1"/>
</dbReference>
<dbReference type="PANTHER" id="PTHR11748">
    <property type="entry name" value="D-LACTATE DEHYDROGENASE"/>
    <property type="match status" value="1"/>
</dbReference>
<dbReference type="InterPro" id="IPR016166">
    <property type="entry name" value="FAD-bd_PCMH"/>
</dbReference>
<dbReference type="Gene3D" id="3.30.465.10">
    <property type="match status" value="1"/>
</dbReference>
<sequence>MTTYSHRVDALRSTLSTLDWTVSPVHVKRLSRDFHWFSPVLKRALEGKVADAVVTPRNEAELRNVVSACAREGVPLTVRGGGTGNYGQAVPLEGGVVIDMTSCDEFLWIRDGVARAQAGIRLAALEERLAPAGWELRCMPSTFRIATLGGLLCGGFGGIGSINYGPLAASGTILAVRIMTVEPEPRTLELRGSEALTFAHAYGTNGIVLEIELALAPVQQWDEYLLSFPDHASAFTCAKALADSPAIAKRNVALFSNQVQRYFGKLAEHLDVHAHAVIAAVAPSGREPLRALVTAHGGTLAWHQDGNAARSSQHTLLEYCWNHSTLHALRNEKAITYLQTAYTYGEERAQLEAIERAAPSEVMCHLEFIRDLQGRVVCVGLPLIRYTTDERLAELIALHRAHGVTINDPHVFTLEDGKHGGSLDARIVAAKRAYDPDNLLNPGKVRTLAA</sequence>
<dbReference type="SUPFAM" id="SSF56176">
    <property type="entry name" value="FAD-binding/transporter-associated domain-like"/>
    <property type="match status" value="1"/>
</dbReference>
<proteinExistence type="predicted"/>
<dbReference type="EMBL" id="ACFC01000004">
    <property type="protein sequence ID" value="EEE07346.1"/>
    <property type="molecule type" value="Genomic_DNA"/>
</dbReference>
<dbReference type="GO" id="GO:0004458">
    <property type="term" value="F:D-lactate dehydrogenase (cytochrome) activity"/>
    <property type="evidence" value="ECO:0007669"/>
    <property type="project" value="TreeGrafter"/>
</dbReference>
<evidence type="ECO:0000259" key="3">
    <source>
        <dbReference type="PROSITE" id="PS51387"/>
    </source>
</evidence>
<evidence type="ECO:0000313" key="5">
    <source>
        <dbReference type="Proteomes" id="UP000004535"/>
    </source>
</evidence>
<keyword evidence="1" id="KW-0285">Flavoprotein</keyword>
<dbReference type="GO" id="GO:0008720">
    <property type="term" value="F:D-lactate dehydrogenase (NAD+) activity"/>
    <property type="evidence" value="ECO:0007669"/>
    <property type="project" value="TreeGrafter"/>
</dbReference>
<evidence type="ECO:0000256" key="1">
    <source>
        <dbReference type="ARBA" id="ARBA00022630"/>
    </source>
</evidence>
<evidence type="ECO:0000313" key="4">
    <source>
        <dbReference type="EMBL" id="EEE07346.1"/>
    </source>
</evidence>
<reference evidence="4 5" key="1">
    <citation type="journal article" date="2012" name="J. Bacteriol.">
        <title>Draft Genome Sequence Determination for Cystic Fibrosis and Chronic Granulomatous Disease Burkholderia multivorans Isolates.</title>
        <authorList>
            <person name="Varga J.J."/>
            <person name="Losada L."/>
            <person name="Zelazny A.M."/>
            <person name="Brinkac L."/>
            <person name="Harkins D."/>
            <person name="Radune D."/>
            <person name="Hostetler J."/>
            <person name="Sampaio E.P."/>
            <person name="Ronning C.M."/>
            <person name="Nierman W.C."/>
            <person name="Greenberg D.E."/>
            <person name="Holland S.M."/>
            <person name="Goldberg J.B."/>
        </authorList>
    </citation>
    <scope>NUCLEOTIDE SEQUENCE [LARGE SCALE GENOMIC DNA]</scope>
    <source>
        <strain evidence="4 5">CGD2</strain>
    </source>
</reference>
<dbReference type="GO" id="GO:1903457">
    <property type="term" value="P:lactate catabolic process"/>
    <property type="evidence" value="ECO:0007669"/>
    <property type="project" value="TreeGrafter"/>
</dbReference>
<gene>
    <name evidence="4" type="ORF">BURMUCGD2_6449</name>
</gene>
<dbReference type="InterPro" id="IPR016169">
    <property type="entry name" value="FAD-bd_PCMH_sub2"/>
</dbReference>
<dbReference type="InterPro" id="IPR016164">
    <property type="entry name" value="FAD-linked_Oxase-like_C"/>
</dbReference>
<dbReference type="Pfam" id="PF01565">
    <property type="entry name" value="FAD_binding_4"/>
    <property type="match status" value="1"/>
</dbReference>
<feature type="domain" description="FAD-binding PCMH-type" evidence="3">
    <location>
        <begin position="46"/>
        <end position="218"/>
    </location>
</feature>
<dbReference type="GO" id="GO:0071949">
    <property type="term" value="F:FAD binding"/>
    <property type="evidence" value="ECO:0007669"/>
    <property type="project" value="InterPro"/>
</dbReference>
<accession>B9BP28</accession>
<dbReference type="InterPro" id="IPR036318">
    <property type="entry name" value="FAD-bd_PCMH-like_sf"/>
</dbReference>
<dbReference type="InterPro" id="IPR006094">
    <property type="entry name" value="Oxid_FAD_bind_N"/>
</dbReference>